<dbReference type="HOGENOM" id="CLU_3044373_0_0_6"/>
<evidence type="ECO:0000313" key="2">
    <source>
        <dbReference type="Proteomes" id="UP000019586"/>
    </source>
</evidence>
<dbReference type="EMBL" id="CP006918">
    <property type="protein sequence ID" value="AHM82127.1"/>
    <property type="molecule type" value="Genomic_DNA"/>
</dbReference>
<dbReference type="AlphaFoldDB" id="W8V7F4"/>
<protein>
    <submittedName>
        <fullName evidence="1">Uncharacterized protein</fullName>
    </submittedName>
</protein>
<dbReference type="KEGG" id="kps:KPNJ2_05363"/>
<name>W8V7F4_KLEPN</name>
<reference evidence="1 2" key="1">
    <citation type="journal article" date="2014" name="Proc. Natl. Acad. Sci. U.S.A.">
        <title>Molecular dissection of the evolution of carbapenem-resistant multilocus sequence type 258 Klebsiella pneumoniae.</title>
        <authorList>
            <person name="Deleo F.R."/>
            <person name="Chen L."/>
            <person name="Porcella S.F."/>
            <person name="Martens C.A."/>
            <person name="Kobayashi S.D."/>
            <person name="Porter A.R."/>
            <person name="Chavda K.D."/>
            <person name="Jacobs M.R."/>
            <person name="Mathema B."/>
            <person name="Olsen R.J."/>
            <person name="Bonomo R.A."/>
            <person name="Musser J.M."/>
            <person name="Kreiswirth B.N."/>
        </authorList>
    </citation>
    <scope>NUCLEOTIDE SEQUENCE [LARGE SCALE GENOMIC DNA]</scope>
    <source>
        <strain evidence="1">30684/NJST258_2</strain>
    </source>
</reference>
<organism evidence="1 2">
    <name type="scientific">Klebsiella pneumoniae 30684/NJST258_2</name>
    <dbReference type="NCBI Taxonomy" id="1420013"/>
    <lineage>
        <taxon>Bacteria</taxon>
        <taxon>Pseudomonadati</taxon>
        <taxon>Pseudomonadota</taxon>
        <taxon>Gammaproteobacteria</taxon>
        <taxon>Enterobacterales</taxon>
        <taxon>Enterobacteriaceae</taxon>
        <taxon>Klebsiella/Raoultella group</taxon>
        <taxon>Klebsiella</taxon>
        <taxon>Klebsiella pneumoniae complex</taxon>
    </lineage>
</organism>
<evidence type="ECO:0000313" key="1">
    <source>
        <dbReference type="EMBL" id="AHM82127.1"/>
    </source>
</evidence>
<sequence length="54" mass="6218">MFLFSASRLCEICQYFPLLRKKCGTNHVSVLFLNPPFYGKGKVSTPEYLDFLTP</sequence>
<gene>
    <name evidence="1" type="ORF">KPNJ2_05363</name>
</gene>
<dbReference type="Proteomes" id="UP000019586">
    <property type="component" value="Chromosome"/>
</dbReference>
<proteinExistence type="predicted"/>
<accession>W8V7F4</accession>